<name>A0A1J9Q0M4_9EURO</name>
<organism evidence="2 3">
    <name type="scientific">Emergomyces pasteurianus Ep9510</name>
    <dbReference type="NCBI Taxonomy" id="1447872"/>
    <lineage>
        <taxon>Eukaryota</taxon>
        <taxon>Fungi</taxon>
        <taxon>Dikarya</taxon>
        <taxon>Ascomycota</taxon>
        <taxon>Pezizomycotina</taxon>
        <taxon>Eurotiomycetes</taxon>
        <taxon>Eurotiomycetidae</taxon>
        <taxon>Onygenales</taxon>
        <taxon>Ajellomycetaceae</taxon>
        <taxon>Emergomyces</taxon>
    </lineage>
</organism>
<evidence type="ECO:0000256" key="1">
    <source>
        <dbReference type="SAM" id="MobiDB-lite"/>
    </source>
</evidence>
<reference evidence="2 3" key="1">
    <citation type="submission" date="2015-07" db="EMBL/GenBank/DDBJ databases">
        <title>Emmonsia species relationships and genome sequence.</title>
        <authorList>
            <consortium name="The Broad Institute Genomics Platform"/>
            <person name="Cuomo C.A."/>
            <person name="Munoz J.F."/>
            <person name="Imamovic A."/>
            <person name="Priest M.E."/>
            <person name="Young S."/>
            <person name="Clay O.K."/>
            <person name="McEwen J.G."/>
        </authorList>
    </citation>
    <scope>NUCLEOTIDE SEQUENCE [LARGE SCALE GENOMIC DNA]</scope>
    <source>
        <strain evidence="2 3">UAMH 9510</strain>
    </source>
</reference>
<dbReference type="AlphaFoldDB" id="A0A1J9Q0M4"/>
<feature type="region of interest" description="Disordered" evidence="1">
    <location>
        <begin position="1"/>
        <end position="20"/>
    </location>
</feature>
<protein>
    <submittedName>
        <fullName evidence="2">Uncharacterized protein</fullName>
    </submittedName>
</protein>
<proteinExistence type="predicted"/>
<accession>A0A1J9Q0M4</accession>
<dbReference type="VEuPathDB" id="FungiDB:AJ78_05843"/>
<comment type="caution">
    <text evidence="2">The sequence shown here is derived from an EMBL/GenBank/DDBJ whole genome shotgun (WGS) entry which is preliminary data.</text>
</comment>
<dbReference type="EMBL" id="LGRN01000274">
    <property type="protein sequence ID" value="OJD13731.1"/>
    <property type="molecule type" value="Genomic_DNA"/>
</dbReference>
<sequence length="93" mass="10648">MPGGRKTALTGRSGRNSSHYDRALCQNEIRYVCTVDDRTTQAKYEEKWSPRIINPYPRISMPEFQAKLKEQQQLEKQALEPGKFYKGPSTPSG</sequence>
<dbReference type="Proteomes" id="UP000182235">
    <property type="component" value="Unassembled WGS sequence"/>
</dbReference>
<evidence type="ECO:0000313" key="3">
    <source>
        <dbReference type="Proteomes" id="UP000182235"/>
    </source>
</evidence>
<keyword evidence="3" id="KW-1185">Reference proteome</keyword>
<evidence type="ECO:0000313" key="2">
    <source>
        <dbReference type="EMBL" id="OJD13731.1"/>
    </source>
</evidence>
<gene>
    <name evidence="2" type="ORF">AJ78_05843</name>
</gene>